<dbReference type="PROSITE" id="PS50102">
    <property type="entry name" value="RRM"/>
    <property type="match status" value="1"/>
</dbReference>
<feature type="compositionally biased region" description="Polar residues" evidence="5">
    <location>
        <begin position="73"/>
        <end position="95"/>
    </location>
</feature>
<feature type="compositionally biased region" description="Basic and acidic residues" evidence="5">
    <location>
        <begin position="1"/>
        <end position="12"/>
    </location>
</feature>
<dbReference type="CDD" id="cd08033">
    <property type="entry name" value="LARP_6"/>
    <property type="match status" value="1"/>
</dbReference>
<dbReference type="PANTHER" id="PTHR22792">
    <property type="entry name" value="LUPUS LA PROTEIN-RELATED"/>
    <property type="match status" value="1"/>
</dbReference>
<dbReference type="AlphaFoldDB" id="A0A8J5R7X2"/>
<protein>
    <recommendedName>
        <fullName evidence="11">La-related protein 6</fullName>
    </recommendedName>
</protein>
<evidence type="ECO:0000256" key="4">
    <source>
        <dbReference type="PROSITE-ProRule" id="PRU00332"/>
    </source>
</evidence>
<dbReference type="Proteomes" id="UP000729913">
    <property type="component" value="Unassembled WGS sequence"/>
</dbReference>
<evidence type="ECO:0000256" key="1">
    <source>
        <dbReference type="ARBA" id="ARBA00004123"/>
    </source>
</evidence>
<feature type="domain" description="RRM" evidence="6">
    <location>
        <begin position="237"/>
        <end position="339"/>
    </location>
</feature>
<dbReference type="GO" id="GO:0003729">
    <property type="term" value="F:mRNA binding"/>
    <property type="evidence" value="ECO:0007669"/>
    <property type="project" value="TreeGrafter"/>
</dbReference>
<feature type="compositionally biased region" description="Polar residues" evidence="5">
    <location>
        <begin position="605"/>
        <end position="623"/>
    </location>
</feature>
<comment type="subcellular location">
    <subcellularLocation>
        <location evidence="1">Nucleus</location>
    </subcellularLocation>
</comment>
<dbReference type="InterPro" id="IPR000504">
    <property type="entry name" value="RRM_dom"/>
</dbReference>
<gene>
    <name evidence="9" type="ORF">G9C98_001886</name>
</gene>
<feature type="compositionally biased region" description="Basic and acidic residues" evidence="5">
    <location>
        <begin position="44"/>
        <end position="53"/>
    </location>
</feature>
<feature type="region of interest" description="Disordered" evidence="5">
    <location>
        <begin position="590"/>
        <end position="623"/>
    </location>
</feature>
<dbReference type="PROSITE" id="PS50961">
    <property type="entry name" value="HTH_LA"/>
    <property type="match status" value="1"/>
</dbReference>
<feature type="domain" description="SUZ-C" evidence="8">
    <location>
        <begin position="550"/>
        <end position="607"/>
    </location>
</feature>
<dbReference type="PANTHER" id="PTHR22792:SF140">
    <property type="entry name" value="ACHILLES, ISOFORM A"/>
    <property type="match status" value="1"/>
</dbReference>
<dbReference type="GO" id="GO:0005634">
    <property type="term" value="C:nucleus"/>
    <property type="evidence" value="ECO:0007669"/>
    <property type="project" value="UniProtKB-SubCell"/>
</dbReference>
<accession>A0A8J5R7X2</accession>
<dbReference type="EMBL" id="JAAOIC020000019">
    <property type="protein sequence ID" value="KAG8040898.1"/>
    <property type="molecule type" value="Genomic_DNA"/>
</dbReference>
<evidence type="ECO:0000259" key="6">
    <source>
        <dbReference type="PROSITE" id="PS50102"/>
    </source>
</evidence>
<evidence type="ECO:0008006" key="11">
    <source>
        <dbReference type="Google" id="ProtNLM"/>
    </source>
</evidence>
<keyword evidence="10" id="KW-1185">Reference proteome</keyword>
<reference evidence="9" key="1">
    <citation type="submission" date="2020-03" db="EMBL/GenBank/DDBJ databases">
        <authorList>
            <person name="Chebbi M.A."/>
            <person name="Drezen J.M."/>
        </authorList>
    </citation>
    <scope>NUCLEOTIDE SEQUENCE</scope>
    <source>
        <tissue evidence="9">Whole body</tissue>
    </source>
</reference>
<reference evidence="9" key="2">
    <citation type="submission" date="2021-04" db="EMBL/GenBank/DDBJ databases">
        <title>Genome-wide patterns of bracovirus chromosomal integration into multiple host tissues during parasitism.</title>
        <authorList>
            <person name="Chebbi M.A.C."/>
        </authorList>
    </citation>
    <scope>NUCLEOTIDE SEQUENCE</scope>
    <source>
        <tissue evidence="9">Whole body</tissue>
    </source>
</reference>
<evidence type="ECO:0000313" key="9">
    <source>
        <dbReference type="EMBL" id="KAG8040898.1"/>
    </source>
</evidence>
<feature type="compositionally biased region" description="Basic and acidic residues" evidence="5">
    <location>
        <begin position="97"/>
        <end position="119"/>
    </location>
</feature>
<feature type="compositionally biased region" description="Low complexity" evidence="5">
    <location>
        <begin position="32"/>
        <end position="43"/>
    </location>
</feature>
<keyword evidence="2 4" id="KW-0694">RNA-binding</keyword>
<dbReference type="OrthoDB" id="435402at2759"/>
<feature type="region of interest" description="Disordered" evidence="5">
    <location>
        <begin position="1"/>
        <end position="139"/>
    </location>
</feature>
<evidence type="ECO:0000313" key="10">
    <source>
        <dbReference type="Proteomes" id="UP000729913"/>
    </source>
</evidence>
<evidence type="ECO:0000256" key="3">
    <source>
        <dbReference type="ARBA" id="ARBA00023242"/>
    </source>
</evidence>
<sequence>MDDQLDIQRESMDEVGSLCSPVPMRKSDTRDSISSIDSDVSLSFDRRGSKSEEADFSDFGSSIDEPDRVSPVAPSSTVGNVAETIKSQSEETCLDNNVEKNQDDSTKVDSDGYHSKSGDKTTALIPLSSSSDQQEDAPPICSDDLAEKIAAQVEFYFSDDNIVKDAFLLKHVKRNKEGYVSLKLISSFKRVKHLSRDWRVVGAALRAKSTKLQVNELGTKLRRRDPLPQYDQTLPSRTVIAAKLPLEKLTIESVAELFRQFGEIALIRILRPGHPVPAEVRQAISKRPELGTDDECALIEFTDSAAARAAQQLTLGDAVIYELQQISSGEKKRKQQSSQQQIQPQSQPSKKSVAARLSAARENVYNSSNCPSGSEEDNRGSKFKSGRVYQSKRDIIPPSPYTCHGPPSPDPWLPRRFSACAISGTENNSLLMRRLSACSTSGSSSDVSSYSSSRRFSSCSSASDNSFGSPLYHHSPHQSHHNLYPPFNYWPGQPTSRRFSCCTPSNLPTQNIGGYGFDYPNGSFYHQTGRRGSAECGTFLRRLSNCSRDSGYDAGTRRLSSCSSGSDSCSGFRSRSNSGFVLMAHLPENVTRLPSGPDGTRGFGRSNSAVETSTSNTVDPSCG</sequence>
<evidence type="ECO:0000256" key="2">
    <source>
        <dbReference type="ARBA" id="ARBA00022884"/>
    </source>
</evidence>
<feature type="domain" description="HTH La-type RNA-binding" evidence="7">
    <location>
        <begin position="139"/>
        <end position="231"/>
    </location>
</feature>
<dbReference type="InterPro" id="IPR024642">
    <property type="entry name" value="SUZ-C"/>
</dbReference>
<feature type="compositionally biased region" description="Low complexity" evidence="5">
    <location>
        <begin position="336"/>
        <end position="352"/>
    </location>
</feature>
<proteinExistence type="predicted"/>
<organism evidence="9 10">
    <name type="scientific">Cotesia typhae</name>
    <dbReference type="NCBI Taxonomy" id="2053667"/>
    <lineage>
        <taxon>Eukaryota</taxon>
        <taxon>Metazoa</taxon>
        <taxon>Ecdysozoa</taxon>
        <taxon>Arthropoda</taxon>
        <taxon>Hexapoda</taxon>
        <taxon>Insecta</taxon>
        <taxon>Pterygota</taxon>
        <taxon>Neoptera</taxon>
        <taxon>Endopterygota</taxon>
        <taxon>Hymenoptera</taxon>
        <taxon>Apocrita</taxon>
        <taxon>Ichneumonoidea</taxon>
        <taxon>Braconidae</taxon>
        <taxon>Microgastrinae</taxon>
        <taxon>Cotesia</taxon>
    </lineage>
</organism>
<dbReference type="SMART" id="SM00715">
    <property type="entry name" value="LA"/>
    <property type="match status" value="1"/>
</dbReference>
<dbReference type="InterPro" id="IPR045180">
    <property type="entry name" value="La_dom_prot"/>
</dbReference>
<evidence type="ECO:0000259" key="8">
    <source>
        <dbReference type="PROSITE" id="PS51938"/>
    </source>
</evidence>
<comment type="caution">
    <text evidence="9">The sequence shown here is derived from an EMBL/GenBank/DDBJ whole genome shotgun (WGS) entry which is preliminary data.</text>
</comment>
<evidence type="ECO:0000256" key="5">
    <source>
        <dbReference type="SAM" id="MobiDB-lite"/>
    </source>
</evidence>
<dbReference type="PROSITE" id="PS51938">
    <property type="entry name" value="SUZ_C"/>
    <property type="match status" value="1"/>
</dbReference>
<name>A0A8J5R7X2_9HYME</name>
<dbReference type="FunFam" id="1.10.10.10:FF:000158">
    <property type="entry name" value="La ribonucleoprotein domain family member 7"/>
    <property type="match status" value="1"/>
</dbReference>
<evidence type="ECO:0000259" key="7">
    <source>
        <dbReference type="PROSITE" id="PS50961"/>
    </source>
</evidence>
<dbReference type="InterPro" id="IPR006630">
    <property type="entry name" value="La_HTH"/>
</dbReference>
<keyword evidence="3" id="KW-0539">Nucleus</keyword>
<feature type="region of interest" description="Disordered" evidence="5">
    <location>
        <begin position="330"/>
        <end position="389"/>
    </location>
</feature>
<dbReference type="Pfam" id="PF05383">
    <property type="entry name" value="La"/>
    <property type="match status" value="1"/>
</dbReference>